<dbReference type="GO" id="GO:0046464">
    <property type="term" value="P:acylglycerol catabolic process"/>
    <property type="evidence" value="ECO:0007669"/>
    <property type="project" value="TreeGrafter"/>
</dbReference>
<dbReference type="Pfam" id="PF00561">
    <property type="entry name" value="Abhydrolase_1"/>
    <property type="match status" value="1"/>
</dbReference>
<reference evidence="2 3" key="1">
    <citation type="submission" date="2020-01" db="EMBL/GenBank/DDBJ databases">
        <title>Bacteria diversity of Porities sp.</title>
        <authorList>
            <person name="Wang G."/>
        </authorList>
    </citation>
    <scope>NUCLEOTIDE SEQUENCE [LARGE SCALE GENOMIC DNA]</scope>
    <source>
        <strain evidence="2 3">R33</strain>
    </source>
</reference>
<feature type="domain" description="AB hydrolase-1" evidence="1">
    <location>
        <begin position="78"/>
        <end position="215"/>
    </location>
</feature>
<dbReference type="Proteomes" id="UP000475249">
    <property type="component" value="Unassembled WGS sequence"/>
</dbReference>
<dbReference type="PANTHER" id="PTHR43798">
    <property type="entry name" value="MONOACYLGLYCEROL LIPASE"/>
    <property type="match status" value="1"/>
</dbReference>
<dbReference type="AlphaFoldDB" id="A0A6L9EHY9"/>
<dbReference type="InterPro" id="IPR050266">
    <property type="entry name" value="AB_hydrolase_sf"/>
</dbReference>
<accession>A0A6L9EHY9</accession>
<dbReference type="InterPro" id="IPR029058">
    <property type="entry name" value="AB_hydrolase_fold"/>
</dbReference>
<organism evidence="2 3">
    <name type="scientific">Poritiphilus flavus</name>
    <dbReference type="NCBI Taxonomy" id="2697053"/>
    <lineage>
        <taxon>Bacteria</taxon>
        <taxon>Pseudomonadati</taxon>
        <taxon>Bacteroidota</taxon>
        <taxon>Flavobacteriia</taxon>
        <taxon>Flavobacteriales</taxon>
        <taxon>Flavobacteriaceae</taxon>
        <taxon>Poritiphilus</taxon>
    </lineage>
</organism>
<protein>
    <submittedName>
        <fullName evidence="2">Alpha/beta fold hydrolase</fullName>
    </submittedName>
</protein>
<dbReference type="SUPFAM" id="SSF53474">
    <property type="entry name" value="alpha/beta-Hydrolases"/>
    <property type="match status" value="1"/>
</dbReference>
<evidence type="ECO:0000313" key="3">
    <source>
        <dbReference type="Proteomes" id="UP000475249"/>
    </source>
</evidence>
<dbReference type="Gene3D" id="3.40.50.1820">
    <property type="entry name" value="alpha/beta hydrolase"/>
    <property type="match status" value="1"/>
</dbReference>
<dbReference type="RefSeq" id="WP_161437311.1">
    <property type="nucleotide sequence ID" value="NZ_WXYO01000009.1"/>
</dbReference>
<dbReference type="GO" id="GO:0047372">
    <property type="term" value="F:monoacylglycerol lipase activity"/>
    <property type="evidence" value="ECO:0007669"/>
    <property type="project" value="TreeGrafter"/>
</dbReference>
<evidence type="ECO:0000259" key="1">
    <source>
        <dbReference type="Pfam" id="PF00561"/>
    </source>
</evidence>
<gene>
    <name evidence="2" type="ORF">GTQ38_19805</name>
</gene>
<dbReference type="GO" id="GO:0016020">
    <property type="term" value="C:membrane"/>
    <property type="evidence" value="ECO:0007669"/>
    <property type="project" value="TreeGrafter"/>
</dbReference>
<proteinExistence type="predicted"/>
<dbReference type="EMBL" id="WXYO01000009">
    <property type="protein sequence ID" value="NAS14266.1"/>
    <property type="molecule type" value="Genomic_DNA"/>
</dbReference>
<keyword evidence="2" id="KW-0378">Hydrolase</keyword>
<keyword evidence="3" id="KW-1185">Reference proteome</keyword>
<comment type="caution">
    <text evidence="2">The sequence shown here is derived from an EMBL/GenBank/DDBJ whole genome shotgun (WGS) entry which is preliminary data.</text>
</comment>
<evidence type="ECO:0000313" key="2">
    <source>
        <dbReference type="EMBL" id="NAS14266.1"/>
    </source>
</evidence>
<name>A0A6L9EHY9_9FLAO</name>
<dbReference type="InterPro" id="IPR000073">
    <property type="entry name" value="AB_hydrolase_1"/>
</dbReference>
<dbReference type="PANTHER" id="PTHR43798:SF33">
    <property type="entry name" value="HYDROLASE, PUTATIVE (AFU_ORTHOLOGUE AFUA_2G14860)-RELATED"/>
    <property type="match status" value="1"/>
</dbReference>
<sequence>MKKQLKKLLPRFYGLYFNSLAVISRSAAAEKAFFTFCKIRKGRVLPQQQDFLNSAKKETLEVEDRILQVYHWPGARETVLLLHGWESNTHRWRNLIGYLRKQEFNIVAFDAPGHGYSSGSWLHVPLYTLCVQQMIIRHKPKYLVAHSVGGMTAMYHQYRYPDSPTEKIVTIGAPSEFHEIMDEYQRILKLSDRVMHGLDNYVKQNFGFQIRDFSTSRFAQTNPKKGLLFHDKLDAIAPFHASQKVHASWKGSELVATQGLGHSMHQEEVNLKILDFLNS</sequence>